<dbReference type="Gene3D" id="6.10.340.10">
    <property type="match status" value="1"/>
</dbReference>
<dbReference type="PANTHER" id="PTHR44936">
    <property type="entry name" value="SENSOR PROTEIN CREC"/>
    <property type="match status" value="1"/>
</dbReference>
<dbReference type="AlphaFoldDB" id="A0A106C211"/>
<keyword evidence="9" id="KW-0067">ATP-binding</keyword>
<dbReference type="Gene3D" id="3.30.450.170">
    <property type="entry name" value="Two-component histidine kinase, sensor domain"/>
    <property type="match status" value="1"/>
</dbReference>
<evidence type="ECO:0000256" key="3">
    <source>
        <dbReference type="ARBA" id="ARBA00012438"/>
    </source>
</evidence>
<keyword evidence="7" id="KW-0547">Nucleotide-binding</keyword>
<evidence type="ECO:0000256" key="8">
    <source>
        <dbReference type="ARBA" id="ARBA00022777"/>
    </source>
</evidence>
<gene>
    <name evidence="13" type="ORF">AWJ07_11910</name>
</gene>
<dbReference type="RefSeq" id="WP_059744713.1">
    <property type="nucleotide sequence ID" value="NZ_JBOZPT010000009.1"/>
</dbReference>
<organism evidence="13">
    <name type="scientific">Shewanella frigidimarina</name>
    <dbReference type="NCBI Taxonomy" id="56812"/>
    <lineage>
        <taxon>Bacteria</taxon>
        <taxon>Pseudomonadati</taxon>
        <taxon>Pseudomonadota</taxon>
        <taxon>Gammaproteobacteria</taxon>
        <taxon>Alteromonadales</taxon>
        <taxon>Shewanellaceae</taxon>
        <taxon>Shewanella</taxon>
    </lineage>
</organism>
<evidence type="ECO:0000256" key="6">
    <source>
        <dbReference type="ARBA" id="ARBA00022679"/>
    </source>
</evidence>
<dbReference type="InterPro" id="IPR036097">
    <property type="entry name" value="HisK_dim/P_sf"/>
</dbReference>
<dbReference type="SMART" id="SM00304">
    <property type="entry name" value="HAMP"/>
    <property type="match status" value="1"/>
</dbReference>
<dbReference type="GO" id="GO:0005886">
    <property type="term" value="C:plasma membrane"/>
    <property type="evidence" value="ECO:0007669"/>
    <property type="project" value="UniProtKB-SubCell"/>
</dbReference>
<dbReference type="PROSITE" id="PS50885">
    <property type="entry name" value="HAMP"/>
    <property type="match status" value="1"/>
</dbReference>
<proteinExistence type="predicted"/>
<keyword evidence="4" id="KW-1003">Cell membrane</keyword>
<dbReference type="SMART" id="SM00388">
    <property type="entry name" value="HisKA"/>
    <property type="match status" value="1"/>
</dbReference>
<comment type="catalytic activity">
    <reaction evidence="1">
        <text>ATP + protein L-histidine = ADP + protein N-phospho-L-histidine.</text>
        <dbReference type="EC" id="2.7.13.3"/>
    </reaction>
</comment>
<name>A0A106C211_SHEFR</name>
<evidence type="ECO:0000256" key="1">
    <source>
        <dbReference type="ARBA" id="ARBA00000085"/>
    </source>
</evidence>
<dbReference type="PROSITE" id="PS50109">
    <property type="entry name" value="HIS_KIN"/>
    <property type="match status" value="1"/>
</dbReference>
<dbReference type="InterPro" id="IPR003594">
    <property type="entry name" value="HATPase_dom"/>
</dbReference>
<feature type="transmembrane region" description="Helical" evidence="10">
    <location>
        <begin position="153"/>
        <end position="172"/>
    </location>
</feature>
<dbReference type="SMART" id="SM00387">
    <property type="entry name" value="HATPase_c"/>
    <property type="match status" value="1"/>
</dbReference>
<dbReference type="Gene3D" id="1.10.287.130">
    <property type="match status" value="1"/>
</dbReference>
<dbReference type="InterPro" id="IPR003661">
    <property type="entry name" value="HisK_dim/P_dom"/>
</dbReference>
<protein>
    <recommendedName>
        <fullName evidence="3">histidine kinase</fullName>
        <ecNumber evidence="3">2.7.13.3</ecNumber>
    </recommendedName>
</protein>
<comment type="caution">
    <text evidence="13">The sequence shown here is derived from an EMBL/GenBank/DDBJ whole genome shotgun (WGS) entry which is preliminary data.</text>
</comment>
<keyword evidence="8 13" id="KW-0418">Kinase</keyword>
<dbReference type="GO" id="GO:0005524">
    <property type="term" value="F:ATP binding"/>
    <property type="evidence" value="ECO:0007669"/>
    <property type="project" value="UniProtKB-KW"/>
</dbReference>
<dbReference type="SUPFAM" id="SSF55874">
    <property type="entry name" value="ATPase domain of HSP90 chaperone/DNA topoisomerase II/histidine kinase"/>
    <property type="match status" value="1"/>
</dbReference>
<dbReference type="InterPro" id="IPR003660">
    <property type="entry name" value="HAMP_dom"/>
</dbReference>
<dbReference type="InterPro" id="IPR036890">
    <property type="entry name" value="HATPase_C_sf"/>
</dbReference>
<dbReference type="SUPFAM" id="SSF158472">
    <property type="entry name" value="HAMP domain-like"/>
    <property type="match status" value="1"/>
</dbReference>
<dbReference type="Gene3D" id="3.30.565.10">
    <property type="entry name" value="Histidine kinase-like ATPase, C-terminal domain"/>
    <property type="match status" value="1"/>
</dbReference>
<keyword evidence="10" id="KW-1133">Transmembrane helix</keyword>
<dbReference type="CDD" id="cd06225">
    <property type="entry name" value="HAMP"/>
    <property type="match status" value="1"/>
</dbReference>
<dbReference type="Proteomes" id="UP000055702">
    <property type="component" value="Unassembled WGS sequence"/>
</dbReference>
<evidence type="ECO:0000256" key="7">
    <source>
        <dbReference type="ARBA" id="ARBA00022741"/>
    </source>
</evidence>
<dbReference type="InterPro" id="IPR050980">
    <property type="entry name" value="2C_sensor_his_kinase"/>
</dbReference>
<dbReference type="InterPro" id="IPR005467">
    <property type="entry name" value="His_kinase_dom"/>
</dbReference>
<keyword evidence="5" id="KW-0597">Phosphoprotein</keyword>
<dbReference type="EMBL" id="LRDC01000009">
    <property type="protein sequence ID" value="KVX02786.1"/>
    <property type="molecule type" value="Genomic_DNA"/>
</dbReference>
<dbReference type="Pfam" id="PF00512">
    <property type="entry name" value="HisKA"/>
    <property type="match status" value="1"/>
</dbReference>
<evidence type="ECO:0000313" key="14">
    <source>
        <dbReference type="Proteomes" id="UP000055702"/>
    </source>
</evidence>
<dbReference type="GO" id="GO:0000155">
    <property type="term" value="F:phosphorelay sensor kinase activity"/>
    <property type="evidence" value="ECO:0007669"/>
    <property type="project" value="InterPro"/>
</dbReference>
<dbReference type="InterPro" id="IPR031930">
    <property type="entry name" value="HK_sensor"/>
</dbReference>
<sequence length="445" mass="50675">MNRIILWKLCLIIATGLVAFFYMLQALTVQTEEQMSFIADNHQLELQAWASEAEHLLISGQQLKLEGLLTSIQQQENTWVSVAGFKILHIAGEVPEKNIVGRYHFGRSVDWKIHLYFESNPIMELPFTKTEASFLIKLPDRMRPGNYWGTTRLLLQILIPMMILIALSILLYRHIITPLQRLDKATLAFSEGNFNVRVKKHLGNRNDEFSHLAETFDQMACQIGELISNQRNLISDLSHELRTPLTRLDIAVNCFEEQDSQYHIARIARESQHIRKLVEDTLTLAWLDNEKPIIKQEDVDLVDLLDVLVEDARFEYPDRGITLDCPNNAIIRNSSHKALAPAIENIIRNALRYTPIGQSVQVVLSQCDSQYIINIIDQGPGIPEQYLNCVFQPFFRVDNSRITESDNFGLGLALAKRHLNSVRANICANNQEPGGLAVTIVIPMS</sequence>
<dbReference type="EC" id="2.7.13.3" evidence="3"/>
<evidence type="ECO:0000313" key="13">
    <source>
        <dbReference type="EMBL" id="KVX02786.1"/>
    </source>
</evidence>
<accession>A0A106C211</accession>
<dbReference type="Pfam" id="PF16750">
    <property type="entry name" value="HK_sensor"/>
    <property type="match status" value="1"/>
</dbReference>
<evidence type="ECO:0000256" key="4">
    <source>
        <dbReference type="ARBA" id="ARBA00022475"/>
    </source>
</evidence>
<evidence type="ECO:0000256" key="9">
    <source>
        <dbReference type="ARBA" id="ARBA00022840"/>
    </source>
</evidence>
<dbReference type="PANTHER" id="PTHR44936:SF10">
    <property type="entry name" value="SENSOR PROTEIN RSTB"/>
    <property type="match status" value="1"/>
</dbReference>
<dbReference type="PRINTS" id="PR00344">
    <property type="entry name" value="BCTRLSENSOR"/>
</dbReference>
<feature type="domain" description="HAMP" evidence="12">
    <location>
        <begin position="173"/>
        <end position="228"/>
    </location>
</feature>
<keyword evidence="10" id="KW-0472">Membrane</keyword>
<dbReference type="InterPro" id="IPR038428">
    <property type="entry name" value="HK_sensor_dom_sf"/>
</dbReference>
<evidence type="ECO:0000256" key="2">
    <source>
        <dbReference type="ARBA" id="ARBA00004651"/>
    </source>
</evidence>
<keyword evidence="10" id="KW-0812">Transmembrane</keyword>
<feature type="domain" description="Histidine kinase" evidence="11">
    <location>
        <begin position="236"/>
        <end position="445"/>
    </location>
</feature>
<reference evidence="13 14" key="1">
    <citation type="submission" date="2016-01" db="EMBL/GenBank/DDBJ databases">
        <title>Draft genome of the antarctic isolate Shewanella frigidimarina Ag06-30.</title>
        <authorList>
            <person name="Parmeciano Di Noto G."/>
            <person name="Vazquez S."/>
            <person name="Mac Cormack W."/>
            <person name="Iriarte A."/>
            <person name="Quiroga C."/>
        </authorList>
    </citation>
    <scope>NUCLEOTIDE SEQUENCE [LARGE SCALE GENOMIC DNA]</scope>
    <source>
        <strain evidence="13 14">Ag06-30</strain>
    </source>
</reference>
<comment type="subcellular location">
    <subcellularLocation>
        <location evidence="2">Cell membrane</location>
        <topology evidence="2">Multi-pass membrane protein</topology>
    </subcellularLocation>
</comment>
<evidence type="ECO:0000259" key="12">
    <source>
        <dbReference type="PROSITE" id="PS50885"/>
    </source>
</evidence>
<evidence type="ECO:0000256" key="10">
    <source>
        <dbReference type="SAM" id="Phobius"/>
    </source>
</evidence>
<evidence type="ECO:0000256" key="5">
    <source>
        <dbReference type="ARBA" id="ARBA00022553"/>
    </source>
</evidence>
<dbReference type="Pfam" id="PF02518">
    <property type="entry name" value="HATPase_c"/>
    <property type="match status" value="1"/>
</dbReference>
<keyword evidence="6" id="KW-0808">Transferase</keyword>
<dbReference type="SUPFAM" id="SSF47384">
    <property type="entry name" value="Homodimeric domain of signal transducing histidine kinase"/>
    <property type="match status" value="1"/>
</dbReference>
<evidence type="ECO:0000259" key="11">
    <source>
        <dbReference type="PROSITE" id="PS50109"/>
    </source>
</evidence>
<dbReference type="Pfam" id="PF00672">
    <property type="entry name" value="HAMP"/>
    <property type="match status" value="1"/>
</dbReference>
<dbReference type="InterPro" id="IPR004358">
    <property type="entry name" value="Sig_transdc_His_kin-like_C"/>
</dbReference>
<dbReference type="CDD" id="cd00082">
    <property type="entry name" value="HisKA"/>
    <property type="match status" value="1"/>
</dbReference>